<dbReference type="Pfam" id="PF08263">
    <property type="entry name" value="LRRNT_2"/>
    <property type="match status" value="1"/>
</dbReference>
<keyword evidence="6" id="KW-0597">Phosphoprotein</keyword>
<evidence type="ECO:0000256" key="20">
    <source>
        <dbReference type="ARBA" id="ARBA00048679"/>
    </source>
</evidence>
<feature type="signal peptide" evidence="22">
    <location>
        <begin position="1"/>
        <end position="25"/>
    </location>
</feature>
<evidence type="ECO:0000256" key="13">
    <source>
        <dbReference type="ARBA" id="ARBA00022777"/>
    </source>
</evidence>
<dbReference type="FunFam" id="3.80.10.10:FF:000228">
    <property type="entry name" value="Leucine-rich repeat receptor-like serine/threonine-protein kinase BAM1"/>
    <property type="match status" value="1"/>
</dbReference>
<dbReference type="PANTHER" id="PTHR48056:SF29">
    <property type="entry name" value="RECEPTOR-LIKE PROTEIN KINASE HSL1"/>
    <property type="match status" value="1"/>
</dbReference>
<keyword evidence="13" id="KW-0418">Kinase</keyword>
<evidence type="ECO:0000256" key="19">
    <source>
        <dbReference type="ARBA" id="ARBA00047899"/>
    </source>
</evidence>
<dbReference type="InterPro" id="IPR000719">
    <property type="entry name" value="Prot_kinase_dom"/>
</dbReference>
<dbReference type="GO" id="GO:0005886">
    <property type="term" value="C:plasma membrane"/>
    <property type="evidence" value="ECO:0007669"/>
    <property type="project" value="UniProtKB-SubCell"/>
</dbReference>
<keyword evidence="17" id="KW-0675">Receptor</keyword>
<organism evidence="24 25">
    <name type="scientific">Eragrostis curvula</name>
    <name type="common">weeping love grass</name>
    <dbReference type="NCBI Taxonomy" id="38414"/>
    <lineage>
        <taxon>Eukaryota</taxon>
        <taxon>Viridiplantae</taxon>
        <taxon>Streptophyta</taxon>
        <taxon>Embryophyta</taxon>
        <taxon>Tracheophyta</taxon>
        <taxon>Spermatophyta</taxon>
        <taxon>Magnoliopsida</taxon>
        <taxon>Liliopsida</taxon>
        <taxon>Poales</taxon>
        <taxon>Poaceae</taxon>
        <taxon>PACMAD clade</taxon>
        <taxon>Chloridoideae</taxon>
        <taxon>Eragrostideae</taxon>
        <taxon>Eragrostidinae</taxon>
        <taxon>Eragrostis</taxon>
    </lineage>
</organism>
<dbReference type="InterPro" id="IPR008271">
    <property type="entry name" value="Ser/Thr_kinase_AS"/>
</dbReference>
<dbReference type="FunFam" id="3.80.10.10:FF:000215">
    <property type="entry name" value="Receptor-like protein kinase HSL1"/>
    <property type="match status" value="1"/>
</dbReference>
<dbReference type="CDD" id="cd14066">
    <property type="entry name" value="STKc_IRAK"/>
    <property type="match status" value="1"/>
</dbReference>
<dbReference type="GO" id="GO:0004674">
    <property type="term" value="F:protein serine/threonine kinase activity"/>
    <property type="evidence" value="ECO:0007669"/>
    <property type="project" value="UniProtKB-KW"/>
</dbReference>
<comment type="catalytic activity">
    <reaction evidence="20">
        <text>L-seryl-[protein] + ATP = O-phospho-L-seryl-[protein] + ADP + H(+)</text>
        <dbReference type="Rhea" id="RHEA:17989"/>
        <dbReference type="Rhea" id="RHEA-COMP:9863"/>
        <dbReference type="Rhea" id="RHEA-COMP:11604"/>
        <dbReference type="ChEBI" id="CHEBI:15378"/>
        <dbReference type="ChEBI" id="CHEBI:29999"/>
        <dbReference type="ChEBI" id="CHEBI:30616"/>
        <dbReference type="ChEBI" id="CHEBI:83421"/>
        <dbReference type="ChEBI" id="CHEBI:456216"/>
        <dbReference type="EC" id="2.7.11.1"/>
    </reaction>
</comment>
<sequence length="1023" mass="110738">MAPSPLLYFLVVFLTTSFTSQSTMAQLDAVEHDTLLKIKNDWGSPSALSSWSSMNRTYCSWKGVSCDNGHVTALSFPSFNISNPIPPSICSLTNLSYIDLSYNNLTGEFPTAFYSCLALQYLDLSNNGFSGSLPADINKLSPGMQHLNLSSNSFTGSVPAGIAGFPKLKSLVLDTNSFNGSYPSVAISNLIDLETLTLASNAFTPGPVLEEFGKLMKLKTLWLGGMNLTGTIPDSLSALTELTLLDLSQNKLHGEIPAWILKHQKLQYMYLYANSFTGGIGPNITAINLLELDVSTNWLTDPIPETIGNLKNLKLLYLYFNKITGPVPASVGLLPNLTDLRIFNNMLSGPLPPELGKHSPLGNLEVSNNFLNGTVPDTLCYNKKLYDIVLFNNNFSGPFPSVLGNCTTVNNIMVHGNNFTGEFPEQVWWAFPGLTNVMIQNNDFTGVLPTVISSNISRIEMGNNRFSGLVPSSAPGLQSFKAENNEFSGSLPADMSGFANLTDLDLAGNRISGSIPPSIRALGRLTYLNLSGNRITGELPAAIGLLPVLTILDLSDNELAGEIPPEFNHLHLSLLNLSSNQLTGVVPESLQSQAYEAAFLRNRGLCATVNMNLKLEACRVGRRNQMSTGLTILFSALAGVTLIGIVGCLVILRQKKRQQDLTVWKMTPFRKLDFTEGDVLTKLREENVIGSGGAGKVYRVHLGRGGAGKVVAVKRLWRRGKADEKLDREFESEVKVLGDIRHSNIVSLLCCISGDDHTKLLVYEYMENGSLDRWLHRRESLVGAPEPMDWATRLGVAIDAARGLSYMHHECAQPIMHRDVKSSNILLDPGFRAKIADFGLARILVKSGEPESVSVAGGTFGYMAPECGRGAKVNEKVDVYSFGVVLLELATGRVANDGGAECGLVEWAWRRYKAGGQLHDVVDAGIRDKAAFVQDAVAVFVLGVICTGDDAASRPSMKQVLQQLLRYDRTASVEVACQDGCDDDGVASGRLPAAGKKGDRAVATSKVLWDGGEESGSFVAHPV</sequence>
<evidence type="ECO:0000313" key="24">
    <source>
        <dbReference type="EMBL" id="TVU33168.1"/>
    </source>
</evidence>
<dbReference type="PROSITE" id="PS50011">
    <property type="entry name" value="PROTEIN_KINASE_DOM"/>
    <property type="match status" value="1"/>
</dbReference>
<comment type="catalytic activity">
    <reaction evidence="19">
        <text>L-threonyl-[protein] + ATP = O-phospho-L-threonyl-[protein] + ADP + H(+)</text>
        <dbReference type="Rhea" id="RHEA:46608"/>
        <dbReference type="Rhea" id="RHEA-COMP:11060"/>
        <dbReference type="Rhea" id="RHEA-COMP:11605"/>
        <dbReference type="ChEBI" id="CHEBI:15378"/>
        <dbReference type="ChEBI" id="CHEBI:30013"/>
        <dbReference type="ChEBI" id="CHEBI:30616"/>
        <dbReference type="ChEBI" id="CHEBI:61977"/>
        <dbReference type="ChEBI" id="CHEBI:456216"/>
        <dbReference type="EC" id="2.7.11.1"/>
    </reaction>
</comment>
<dbReference type="SUPFAM" id="SSF52058">
    <property type="entry name" value="L domain-like"/>
    <property type="match status" value="1"/>
</dbReference>
<evidence type="ECO:0000256" key="17">
    <source>
        <dbReference type="ARBA" id="ARBA00023170"/>
    </source>
</evidence>
<keyword evidence="15 21" id="KW-1133">Transmembrane helix</keyword>
<dbReference type="EMBL" id="RWGY01000011">
    <property type="protein sequence ID" value="TVU33168.1"/>
    <property type="molecule type" value="Genomic_DNA"/>
</dbReference>
<dbReference type="SMART" id="SM00220">
    <property type="entry name" value="S_TKc"/>
    <property type="match status" value="1"/>
</dbReference>
<dbReference type="SUPFAM" id="SSF52047">
    <property type="entry name" value="RNI-like"/>
    <property type="match status" value="1"/>
</dbReference>
<evidence type="ECO:0000313" key="25">
    <source>
        <dbReference type="Proteomes" id="UP000324897"/>
    </source>
</evidence>
<dbReference type="GO" id="GO:0005524">
    <property type="term" value="F:ATP binding"/>
    <property type="evidence" value="ECO:0007669"/>
    <property type="project" value="UniProtKB-KW"/>
</dbReference>
<keyword evidence="5" id="KW-0723">Serine/threonine-protein kinase</keyword>
<evidence type="ECO:0000256" key="1">
    <source>
        <dbReference type="ARBA" id="ARBA00004162"/>
    </source>
</evidence>
<dbReference type="Pfam" id="PF23598">
    <property type="entry name" value="LRR_14"/>
    <property type="match status" value="1"/>
</dbReference>
<comment type="subcellular location">
    <subcellularLocation>
        <location evidence="1">Cell membrane</location>
        <topology evidence="1">Single-pass membrane protein</topology>
    </subcellularLocation>
</comment>
<dbReference type="InterPro" id="IPR011009">
    <property type="entry name" value="Kinase-like_dom_sf"/>
</dbReference>
<gene>
    <name evidence="24" type="ORF">EJB05_24954</name>
</gene>
<keyword evidence="16 21" id="KW-0472">Membrane</keyword>
<feature type="chain" id="PRO_5023845170" description="non-specific serine/threonine protein kinase" evidence="22">
    <location>
        <begin position="26"/>
        <end position="1023"/>
    </location>
</feature>
<dbReference type="SUPFAM" id="SSF56112">
    <property type="entry name" value="Protein kinase-like (PK-like)"/>
    <property type="match status" value="1"/>
</dbReference>
<dbReference type="AlphaFoldDB" id="A0A5J9VBX9"/>
<dbReference type="Gene3D" id="3.80.10.10">
    <property type="entry name" value="Ribonuclease Inhibitor"/>
    <property type="match status" value="3"/>
</dbReference>
<feature type="domain" description="Protein kinase" evidence="23">
    <location>
        <begin position="683"/>
        <end position="965"/>
    </location>
</feature>
<evidence type="ECO:0000256" key="3">
    <source>
        <dbReference type="ARBA" id="ARBA00012513"/>
    </source>
</evidence>
<name>A0A5J9VBX9_9POAL</name>
<evidence type="ECO:0000256" key="12">
    <source>
        <dbReference type="ARBA" id="ARBA00022741"/>
    </source>
</evidence>
<keyword evidence="18" id="KW-0325">Glycoprotein</keyword>
<evidence type="ECO:0000256" key="5">
    <source>
        <dbReference type="ARBA" id="ARBA00022527"/>
    </source>
</evidence>
<evidence type="ECO:0000259" key="23">
    <source>
        <dbReference type="PROSITE" id="PS50011"/>
    </source>
</evidence>
<evidence type="ECO:0000256" key="7">
    <source>
        <dbReference type="ARBA" id="ARBA00022614"/>
    </source>
</evidence>
<dbReference type="PRINTS" id="PR00019">
    <property type="entry name" value="LEURICHRPT"/>
</dbReference>
<dbReference type="InterPro" id="IPR013210">
    <property type="entry name" value="LRR_N_plant-typ"/>
</dbReference>
<dbReference type="InterPro" id="IPR001611">
    <property type="entry name" value="Leu-rich_rpt"/>
</dbReference>
<feature type="transmembrane region" description="Helical" evidence="21">
    <location>
        <begin position="632"/>
        <end position="652"/>
    </location>
</feature>
<evidence type="ECO:0000256" key="2">
    <source>
        <dbReference type="ARBA" id="ARBA00008684"/>
    </source>
</evidence>
<dbReference type="Pfam" id="PF00560">
    <property type="entry name" value="LRR_1"/>
    <property type="match status" value="2"/>
</dbReference>
<dbReference type="Pfam" id="PF13855">
    <property type="entry name" value="LRR_8"/>
    <property type="match status" value="1"/>
</dbReference>
<keyword evidence="12" id="KW-0547">Nucleotide-binding</keyword>
<reference evidence="24 25" key="1">
    <citation type="journal article" date="2019" name="Sci. Rep.">
        <title>A high-quality genome of Eragrostis curvula grass provides insights into Poaceae evolution and supports new strategies to enhance forage quality.</title>
        <authorList>
            <person name="Carballo J."/>
            <person name="Santos B.A.C.M."/>
            <person name="Zappacosta D."/>
            <person name="Garbus I."/>
            <person name="Selva J.P."/>
            <person name="Gallo C.A."/>
            <person name="Diaz A."/>
            <person name="Albertini E."/>
            <person name="Caccamo M."/>
            <person name="Echenique V."/>
        </authorList>
    </citation>
    <scope>NUCLEOTIDE SEQUENCE [LARGE SCALE GENOMIC DNA]</scope>
    <source>
        <strain evidence="25">cv. Victoria</strain>
        <tissue evidence="24">Leaf</tissue>
    </source>
</reference>
<keyword evidence="14" id="KW-0067">ATP-binding</keyword>
<dbReference type="FunFam" id="1.10.510.10:FF:000417">
    <property type="entry name" value="Leucine-rich repeat receptor-like protein kinase"/>
    <property type="match status" value="1"/>
</dbReference>
<evidence type="ECO:0000256" key="15">
    <source>
        <dbReference type="ARBA" id="ARBA00022989"/>
    </source>
</evidence>
<evidence type="ECO:0000256" key="16">
    <source>
        <dbReference type="ARBA" id="ARBA00023136"/>
    </source>
</evidence>
<evidence type="ECO:0000256" key="18">
    <source>
        <dbReference type="ARBA" id="ARBA00023180"/>
    </source>
</evidence>
<comment type="caution">
    <text evidence="24">The sequence shown here is derived from an EMBL/GenBank/DDBJ whole genome shotgun (WGS) entry which is preliminary data.</text>
</comment>
<dbReference type="InterPro" id="IPR032675">
    <property type="entry name" value="LRR_dom_sf"/>
</dbReference>
<evidence type="ECO:0000256" key="14">
    <source>
        <dbReference type="ARBA" id="ARBA00022840"/>
    </source>
</evidence>
<evidence type="ECO:0000256" key="22">
    <source>
        <dbReference type="SAM" id="SignalP"/>
    </source>
</evidence>
<dbReference type="PANTHER" id="PTHR48056">
    <property type="entry name" value="LRR RECEPTOR-LIKE SERINE/THREONINE-PROTEIN KINASE-RELATED"/>
    <property type="match status" value="1"/>
</dbReference>
<accession>A0A5J9VBX9</accession>
<dbReference type="InterPro" id="IPR003591">
    <property type="entry name" value="Leu-rich_rpt_typical-subtyp"/>
</dbReference>
<keyword evidence="8" id="KW-0808">Transferase</keyword>
<protein>
    <recommendedName>
        <fullName evidence="3">non-specific serine/threonine protein kinase</fullName>
        <ecNumber evidence="3">2.7.11.1</ecNumber>
    </recommendedName>
</protein>
<dbReference type="PROSITE" id="PS00108">
    <property type="entry name" value="PROTEIN_KINASE_ST"/>
    <property type="match status" value="1"/>
</dbReference>
<evidence type="ECO:0000256" key="6">
    <source>
        <dbReference type="ARBA" id="ARBA00022553"/>
    </source>
</evidence>
<keyword evidence="9 21" id="KW-0812">Transmembrane</keyword>
<dbReference type="OrthoDB" id="676979at2759"/>
<keyword evidence="25" id="KW-1185">Reference proteome</keyword>
<dbReference type="SMART" id="SM00369">
    <property type="entry name" value="LRR_TYP"/>
    <property type="match status" value="8"/>
</dbReference>
<evidence type="ECO:0000256" key="8">
    <source>
        <dbReference type="ARBA" id="ARBA00022679"/>
    </source>
</evidence>
<dbReference type="Proteomes" id="UP000324897">
    <property type="component" value="Chromosome 1"/>
</dbReference>
<dbReference type="Gramene" id="TVU33168">
    <property type="protein sequence ID" value="TVU33168"/>
    <property type="gene ID" value="EJB05_24954"/>
</dbReference>
<keyword evidence="10 22" id="KW-0732">Signal</keyword>
<dbReference type="Gene3D" id="3.30.200.20">
    <property type="entry name" value="Phosphorylase Kinase, domain 1"/>
    <property type="match status" value="1"/>
</dbReference>
<evidence type="ECO:0000256" key="4">
    <source>
        <dbReference type="ARBA" id="ARBA00022475"/>
    </source>
</evidence>
<keyword evidence="7" id="KW-0433">Leucine-rich repeat</keyword>
<dbReference type="FunFam" id="3.80.10.10:FF:000041">
    <property type="entry name" value="LRR receptor-like serine/threonine-protein kinase ERECTA"/>
    <property type="match status" value="1"/>
</dbReference>
<dbReference type="Pfam" id="PF00069">
    <property type="entry name" value="Pkinase"/>
    <property type="match status" value="1"/>
</dbReference>
<evidence type="ECO:0000256" key="11">
    <source>
        <dbReference type="ARBA" id="ARBA00022737"/>
    </source>
</evidence>
<dbReference type="Gene3D" id="1.10.510.10">
    <property type="entry name" value="Transferase(Phosphotransferase) domain 1"/>
    <property type="match status" value="1"/>
</dbReference>
<evidence type="ECO:0000256" key="9">
    <source>
        <dbReference type="ARBA" id="ARBA00022692"/>
    </source>
</evidence>
<dbReference type="PROSITE" id="PS51450">
    <property type="entry name" value="LRR"/>
    <property type="match status" value="2"/>
</dbReference>
<evidence type="ECO:0000256" key="10">
    <source>
        <dbReference type="ARBA" id="ARBA00022729"/>
    </source>
</evidence>
<comment type="similarity">
    <text evidence="2">Belongs to the protein kinase superfamily. Ser/Thr protein kinase family.</text>
</comment>
<dbReference type="EC" id="2.7.11.1" evidence="3"/>
<proteinExistence type="inferred from homology"/>
<dbReference type="InterPro" id="IPR050647">
    <property type="entry name" value="Plant_LRR-RLKs"/>
</dbReference>
<keyword evidence="11" id="KW-0677">Repeat</keyword>
<evidence type="ECO:0000256" key="21">
    <source>
        <dbReference type="SAM" id="Phobius"/>
    </source>
</evidence>
<dbReference type="InterPro" id="IPR055414">
    <property type="entry name" value="LRR_R13L4/SHOC2-like"/>
</dbReference>
<dbReference type="GO" id="GO:0033612">
    <property type="term" value="F:receptor serine/threonine kinase binding"/>
    <property type="evidence" value="ECO:0007669"/>
    <property type="project" value="TreeGrafter"/>
</dbReference>
<keyword evidence="4" id="KW-1003">Cell membrane</keyword>